<gene>
    <name evidence="1" type="ORF">E2562_009605</name>
</gene>
<dbReference type="Proteomes" id="UP000479710">
    <property type="component" value="Unassembled WGS sequence"/>
</dbReference>
<evidence type="ECO:0000313" key="1">
    <source>
        <dbReference type="EMBL" id="KAF0888022.1"/>
    </source>
</evidence>
<proteinExistence type="predicted"/>
<protein>
    <submittedName>
        <fullName evidence="1">Uncharacterized protein</fullName>
    </submittedName>
</protein>
<sequence length="129" mass="14718">MCSAIAVEEVHLREGNQQLEVLIRAAKAVYDRDVAEVEWECTALDIQCVKAIAVRKEVVKALRELHGQREAHAILEARAEERELELAHREEAVTEREDAATQYEGVLHVAEARVCQSYEDMNKHEEQLV</sequence>
<accession>A0A6G1BJJ6</accession>
<reference evidence="1 2" key="1">
    <citation type="submission" date="2019-11" db="EMBL/GenBank/DDBJ databases">
        <title>Whole genome sequence of Oryza granulata.</title>
        <authorList>
            <person name="Li W."/>
        </authorList>
    </citation>
    <scope>NUCLEOTIDE SEQUENCE [LARGE SCALE GENOMIC DNA]</scope>
    <source>
        <strain evidence="2">cv. Menghai</strain>
        <tissue evidence="1">Leaf</tissue>
    </source>
</reference>
<keyword evidence="2" id="KW-1185">Reference proteome</keyword>
<dbReference type="AlphaFoldDB" id="A0A6G1BJJ6"/>
<comment type="caution">
    <text evidence="1">The sequence shown here is derived from an EMBL/GenBank/DDBJ whole genome shotgun (WGS) entry which is preliminary data.</text>
</comment>
<evidence type="ECO:0000313" key="2">
    <source>
        <dbReference type="Proteomes" id="UP000479710"/>
    </source>
</evidence>
<dbReference type="EMBL" id="SPHZ02000012">
    <property type="protein sequence ID" value="KAF0888022.1"/>
    <property type="molecule type" value="Genomic_DNA"/>
</dbReference>
<organism evidence="1 2">
    <name type="scientific">Oryza meyeriana var. granulata</name>
    <dbReference type="NCBI Taxonomy" id="110450"/>
    <lineage>
        <taxon>Eukaryota</taxon>
        <taxon>Viridiplantae</taxon>
        <taxon>Streptophyta</taxon>
        <taxon>Embryophyta</taxon>
        <taxon>Tracheophyta</taxon>
        <taxon>Spermatophyta</taxon>
        <taxon>Magnoliopsida</taxon>
        <taxon>Liliopsida</taxon>
        <taxon>Poales</taxon>
        <taxon>Poaceae</taxon>
        <taxon>BOP clade</taxon>
        <taxon>Oryzoideae</taxon>
        <taxon>Oryzeae</taxon>
        <taxon>Oryzinae</taxon>
        <taxon>Oryza</taxon>
        <taxon>Oryza meyeriana</taxon>
    </lineage>
</organism>
<name>A0A6G1BJJ6_9ORYZ</name>